<dbReference type="InterPro" id="IPR044398">
    <property type="entry name" value="Globin-sensor_dom"/>
</dbReference>
<dbReference type="GO" id="GO:0016020">
    <property type="term" value="C:membrane"/>
    <property type="evidence" value="ECO:0007669"/>
    <property type="project" value="InterPro"/>
</dbReference>
<dbReference type="GO" id="GO:0019825">
    <property type="term" value="F:oxygen binding"/>
    <property type="evidence" value="ECO:0007669"/>
    <property type="project" value="InterPro"/>
</dbReference>
<sequence>MINMGDVYMIDLSEARKEQIAYIGITEDDLLLLKSKKTAFAAIVNILVDELYERIMLRPDLLKMIETHSTVERLKETQRWYFLSLTEGKIDESFIEKRLFIGSVHSRIGLTTEWYLGTYILYLNLAAAHLQRVLPDEWLPIYHAITKMFNLDSQLVLEAYEADEKRKVQALADERGHLLNGINAAVQELASMMVELSSSTQAVADTAFFTAETQEKSLQSVKELSQEIKHIQDMGSLMNEIASQTHLLGLNAAIEAAHVGDQGRGFEVVANEVRKLASSSKDALTQIHAKLQVISRLLNKVESESRLTTAQAQTQAASSQELSSFVQMIEKVTSELEQLKQDA</sequence>
<dbReference type="Proteomes" id="UP000644756">
    <property type="component" value="Unassembled WGS sequence"/>
</dbReference>
<dbReference type="PANTHER" id="PTHR32089:SF112">
    <property type="entry name" value="LYSOZYME-LIKE PROTEIN-RELATED"/>
    <property type="match status" value="1"/>
</dbReference>
<evidence type="ECO:0000259" key="3">
    <source>
        <dbReference type="PROSITE" id="PS50111"/>
    </source>
</evidence>
<dbReference type="Gene3D" id="1.10.287.950">
    <property type="entry name" value="Methyl-accepting chemotaxis protein"/>
    <property type="match status" value="1"/>
</dbReference>
<evidence type="ECO:0000313" key="5">
    <source>
        <dbReference type="Proteomes" id="UP000644756"/>
    </source>
</evidence>
<feature type="domain" description="Methyl-accepting transducer" evidence="3">
    <location>
        <begin position="179"/>
        <end position="343"/>
    </location>
</feature>
<dbReference type="AlphaFoldDB" id="A0A917FSH7"/>
<evidence type="ECO:0000256" key="1">
    <source>
        <dbReference type="ARBA" id="ARBA00023224"/>
    </source>
</evidence>
<keyword evidence="5" id="KW-1185">Reference proteome</keyword>
<dbReference type="GO" id="GO:0007165">
    <property type="term" value="P:signal transduction"/>
    <property type="evidence" value="ECO:0007669"/>
    <property type="project" value="UniProtKB-KW"/>
</dbReference>
<dbReference type="PANTHER" id="PTHR32089">
    <property type="entry name" value="METHYL-ACCEPTING CHEMOTAXIS PROTEIN MCPB"/>
    <property type="match status" value="1"/>
</dbReference>
<dbReference type="InterPro" id="IPR004089">
    <property type="entry name" value="MCPsignal_dom"/>
</dbReference>
<reference evidence="4" key="2">
    <citation type="submission" date="2020-09" db="EMBL/GenBank/DDBJ databases">
        <authorList>
            <person name="Sun Q."/>
            <person name="Zhou Y."/>
        </authorList>
    </citation>
    <scope>NUCLEOTIDE SEQUENCE</scope>
    <source>
        <strain evidence="4">CGMCC 1.12987</strain>
    </source>
</reference>
<evidence type="ECO:0000256" key="2">
    <source>
        <dbReference type="PROSITE-ProRule" id="PRU00284"/>
    </source>
</evidence>
<evidence type="ECO:0000313" key="4">
    <source>
        <dbReference type="EMBL" id="GGG04346.1"/>
    </source>
</evidence>
<keyword evidence="1 2" id="KW-0807">Transducer</keyword>
<reference evidence="4" key="1">
    <citation type="journal article" date="2014" name="Int. J. Syst. Evol. Microbiol.">
        <title>Complete genome sequence of Corynebacterium casei LMG S-19264T (=DSM 44701T), isolated from a smear-ripened cheese.</title>
        <authorList>
            <consortium name="US DOE Joint Genome Institute (JGI-PGF)"/>
            <person name="Walter F."/>
            <person name="Albersmeier A."/>
            <person name="Kalinowski J."/>
            <person name="Ruckert C."/>
        </authorList>
    </citation>
    <scope>NUCLEOTIDE SEQUENCE</scope>
    <source>
        <strain evidence="4">CGMCC 1.12987</strain>
    </source>
</reference>
<dbReference type="EMBL" id="BMGR01000006">
    <property type="protein sequence ID" value="GGG04346.1"/>
    <property type="molecule type" value="Genomic_DNA"/>
</dbReference>
<dbReference type="SUPFAM" id="SSF58104">
    <property type="entry name" value="Methyl-accepting chemotaxis protein (MCP) signaling domain"/>
    <property type="match status" value="1"/>
</dbReference>
<dbReference type="Pfam" id="PF11563">
    <property type="entry name" value="Protoglobin"/>
    <property type="match status" value="1"/>
</dbReference>
<dbReference type="GO" id="GO:0020037">
    <property type="term" value="F:heme binding"/>
    <property type="evidence" value="ECO:0007669"/>
    <property type="project" value="InterPro"/>
</dbReference>
<dbReference type="Pfam" id="PF00015">
    <property type="entry name" value="MCPsignal"/>
    <property type="match status" value="1"/>
</dbReference>
<dbReference type="InterPro" id="IPR012292">
    <property type="entry name" value="Globin/Proto"/>
</dbReference>
<accession>A0A917FSH7</accession>
<protein>
    <submittedName>
        <fullName evidence="4">Heme-based aerotactic transducer HemAT</fullName>
    </submittedName>
</protein>
<gene>
    <name evidence="4" type="primary">hemAT</name>
    <name evidence="4" type="ORF">GCM10010916_21700</name>
</gene>
<dbReference type="Gene3D" id="1.10.490.10">
    <property type="entry name" value="Globins"/>
    <property type="match status" value="1"/>
</dbReference>
<dbReference type="PROSITE" id="PS50111">
    <property type="entry name" value="CHEMOTAXIS_TRANSDUC_2"/>
    <property type="match status" value="1"/>
</dbReference>
<name>A0A917FSH7_9BACL</name>
<dbReference type="CDD" id="cd01068">
    <property type="entry name" value="globin_sensor"/>
    <property type="match status" value="1"/>
</dbReference>
<dbReference type="InterPro" id="IPR039379">
    <property type="entry name" value="Protoglobin_sensor_dom"/>
</dbReference>
<dbReference type="SMART" id="SM00283">
    <property type="entry name" value="MA"/>
    <property type="match status" value="1"/>
</dbReference>
<dbReference type="InterPro" id="IPR009050">
    <property type="entry name" value="Globin-like_sf"/>
</dbReference>
<comment type="caution">
    <text evidence="4">The sequence shown here is derived from an EMBL/GenBank/DDBJ whole genome shotgun (WGS) entry which is preliminary data.</text>
</comment>
<organism evidence="4 5">
    <name type="scientific">Paenibacillus abyssi</name>
    <dbReference type="NCBI Taxonomy" id="1340531"/>
    <lineage>
        <taxon>Bacteria</taxon>
        <taxon>Bacillati</taxon>
        <taxon>Bacillota</taxon>
        <taxon>Bacilli</taxon>
        <taxon>Bacillales</taxon>
        <taxon>Paenibacillaceae</taxon>
        <taxon>Paenibacillus</taxon>
    </lineage>
</organism>
<dbReference type="SUPFAM" id="SSF46458">
    <property type="entry name" value="Globin-like"/>
    <property type="match status" value="1"/>
</dbReference>
<proteinExistence type="predicted"/>